<dbReference type="KEGG" id="vg:62682358"/>
<feature type="transmembrane region" description="Helical" evidence="1">
    <location>
        <begin position="12"/>
        <end position="33"/>
    </location>
</feature>
<protein>
    <submittedName>
        <fullName evidence="2">Uncharacterized protein</fullName>
    </submittedName>
</protein>
<proteinExistence type="predicted"/>
<keyword evidence="3" id="KW-1185">Reference proteome</keyword>
<keyword evidence="1" id="KW-0472">Membrane</keyword>
<dbReference type="Proteomes" id="UP000505247">
    <property type="component" value="Segment"/>
</dbReference>
<name>A0A6J4EHK3_9CAUD</name>
<dbReference type="EMBL" id="LC553736">
    <property type="protein sequence ID" value="BCG45169.1"/>
    <property type="molecule type" value="Genomic_DNA"/>
</dbReference>
<keyword evidence="1" id="KW-0812">Transmembrane</keyword>
<keyword evidence="1" id="KW-1133">Transmembrane helix</keyword>
<evidence type="ECO:0000313" key="3">
    <source>
        <dbReference type="Proteomes" id="UP000505247"/>
    </source>
</evidence>
<dbReference type="GeneID" id="62682358"/>
<sequence>MADQMNGDAKRAACKFMAVAGIAAVIGVCCLYSDNPYKIALYVAAGGVCCRMAWPNEIEGGALMDHFSDDDHE</sequence>
<evidence type="ECO:0000313" key="2">
    <source>
        <dbReference type="EMBL" id="BCG45169.1"/>
    </source>
</evidence>
<organism evidence="2 3">
    <name type="scientific">Salmonella phage SAP012</name>
    <dbReference type="NCBI Taxonomy" id="2742114"/>
    <lineage>
        <taxon>Viruses</taxon>
        <taxon>Duplodnaviria</taxon>
        <taxon>Heunggongvirae</taxon>
        <taxon>Uroviricota</taxon>
        <taxon>Caudoviricetes</taxon>
        <taxon>Casjensviridae</taxon>
        <taxon>Zhonglingvirus</taxon>
        <taxon>Zhonglingvirus SAP012</taxon>
    </lineage>
</organism>
<evidence type="ECO:0000256" key="1">
    <source>
        <dbReference type="SAM" id="Phobius"/>
    </source>
</evidence>
<accession>A0A6J4EHK3</accession>
<reference evidence="2 3" key="1">
    <citation type="submission" date="2020-06" db="EMBL/GenBank/DDBJ databases">
        <title>Complete Genome Sequence of Salmonella phage SAP012.</title>
        <authorList>
            <person name="Shahin K."/>
            <person name="Soleimani-Delfan A."/>
            <person name="Barazandeh M."/>
            <person name="Komijani Majid."/>
            <person name="Bao H."/>
            <person name="Zhang L."/>
            <person name="Wang R."/>
        </authorList>
    </citation>
    <scope>NUCLEOTIDE SEQUENCE [LARGE SCALE GENOMIC DNA]</scope>
</reference>
<dbReference type="RefSeq" id="YP_009999726.1">
    <property type="nucleotide sequence ID" value="NC_053008.1"/>
</dbReference>